<accession>A0A2J5I412</accession>
<dbReference type="EMBL" id="KZ559511">
    <property type="protein sequence ID" value="PLN84494.1"/>
    <property type="molecule type" value="Genomic_DNA"/>
</dbReference>
<feature type="compositionally biased region" description="Polar residues" evidence="1">
    <location>
        <begin position="1"/>
        <end position="11"/>
    </location>
</feature>
<protein>
    <submittedName>
        <fullName evidence="2">Uncharacterized protein</fullName>
    </submittedName>
</protein>
<feature type="compositionally biased region" description="Acidic residues" evidence="1">
    <location>
        <begin position="17"/>
        <end position="34"/>
    </location>
</feature>
<feature type="compositionally biased region" description="Acidic residues" evidence="1">
    <location>
        <begin position="58"/>
        <end position="81"/>
    </location>
</feature>
<feature type="compositionally biased region" description="Polar residues" evidence="1">
    <location>
        <begin position="97"/>
        <end position="108"/>
    </location>
</feature>
<evidence type="ECO:0000313" key="2">
    <source>
        <dbReference type="EMBL" id="PLN84494.1"/>
    </source>
</evidence>
<gene>
    <name evidence="2" type="ORF">BDW42DRAFT_41502</name>
</gene>
<feature type="region of interest" description="Disordered" evidence="1">
    <location>
        <begin position="1"/>
        <end position="121"/>
    </location>
</feature>
<name>A0A2J5I412_9EURO</name>
<proteinExistence type="predicted"/>
<reference evidence="3" key="1">
    <citation type="submission" date="2017-12" db="EMBL/GenBank/DDBJ databases">
        <authorList>
            <consortium name="DOE Joint Genome Institute"/>
            <person name="Mondo S.J."/>
            <person name="Kjaerbolling I."/>
            <person name="Vesth T.C."/>
            <person name="Frisvad J.C."/>
            <person name="Nybo J.L."/>
            <person name="Theobald S."/>
            <person name="Kuo A."/>
            <person name="Bowyer P."/>
            <person name="Matsuda Y."/>
            <person name="Lyhne E.K."/>
            <person name="Kogle M.E."/>
            <person name="Clum A."/>
            <person name="Lipzen A."/>
            <person name="Salamov A."/>
            <person name="Ngan C.Y."/>
            <person name="Daum C."/>
            <person name="Chiniquy J."/>
            <person name="Barry K."/>
            <person name="LaButti K."/>
            <person name="Haridas S."/>
            <person name="Simmons B.A."/>
            <person name="Magnuson J.K."/>
            <person name="Mortensen U.H."/>
            <person name="Larsen T.O."/>
            <person name="Grigoriev I.V."/>
            <person name="Baker S.E."/>
            <person name="Andersen M.R."/>
            <person name="Nordberg H.P."/>
            <person name="Cantor M.N."/>
            <person name="Hua S.X."/>
        </authorList>
    </citation>
    <scope>NUCLEOTIDE SEQUENCE [LARGE SCALE GENOMIC DNA]</scope>
    <source>
        <strain evidence="3">IBT 19404</strain>
    </source>
</reference>
<sequence>MATAEKQQQKPALQADEYSDGDYTDDYDSDEYLSENEGKQKPQQSNQRRQRQRRRDDDYDDDVYYSDEYSDEYSDDDDYDQADNSQAMVKPGGRSVAQPNNNTTTISSADAGDMTAPKGSALDEQDGLKLKLELNLEIEVELKAHIHGDLTLSLL</sequence>
<keyword evidence="3" id="KW-1185">Reference proteome</keyword>
<dbReference type="Proteomes" id="UP000235023">
    <property type="component" value="Unassembled WGS sequence"/>
</dbReference>
<dbReference type="PANTHER" id="PTHR35587">
    <property type="entry name" value="EXPRESSED PROTEIN"/>
    <property type="match status" value="1"/>
</dbReference>
<dbReference type="PANTHER" id="PTHR35587:SF6">
    <property type="entry name" value="BZIP DOMAIN-CONTAINING PROTEIN"/>
    <property type="match status" value="1"/>
</dbReference>
<evidence type="ECO:0000313" key="3">
    <source>
        <dbReference type="Proteomes" id="UP000235023"/>
    </source>
</evidence>
<organism evidence="2 3">
    <name type="scientific">Aspergillus taichungensis</name>
    <dbReference type="NCBI Taxonomy" id="482145"/>
    <lineage>
        <taxon>Eukaryota</taxon>
        <taxon>Fungi</taxon>
        <taxon>Dikarya</taxon>
        <taxon>Ascomycota</taxon>
        <taxon>Pezizomycotina</taxon>
        <taxon>Eurotiomycetes</taxon>
        <taxon>Eurotiomycetidae</taxon>
        <taxon>Eurotiales</taxon>
        <taxon>Aspergillaceae</taxon>
        <taxon>Aspergillus</taxon>
        <taxon>Aspergillus subgen. Circumdati</taxon>
    </lineage>
</organism>
<dbReference type="AlphaFoldDB" id="A0A2J5I412"/>
<evidence type="ECO:0000256" key="1">
    <source>
        <dbReference type="SAM" id="MobiDB-lite"/>
    </source>
</evidence>